<gene>
    <name evidence="5" type="ORF">Q765_06855</name>
</gene>
<dbReference type="EMBL" id="JRLX01000005">
    <property type="protein sequence ID" value="KGO87378.1"/>
    <property type="molecule type" value="Genomic_DNA"/>
</dbReference>
<dbReference type="RefSeq" id="WP_020213461.1">
    <property type="nucleotide sequence ID" value="NZ_JRLX01000005.1"/>
</dbReference>
<dbReference type="GO" id="GO:0016757">
    <property type="term" value="F:glycosyltransferase activity"/>
    <property type="evidence" value="ECO:0007669"/>
    <property type="project" value="UniProtKB-KW"/>
</dbReference>
<organism evidence="5 6">
    <name type="scientific">Flavobacterium rivuli WB 3.3-2 = DSM 21788</name>
    <dbReference type="NCBI Taxonomy" id="1121895"/>
    <lineage>
        <taxon>Bacteria</taxon>
        <taxon>Pseudomonadati</taxon>
        <taxon>Bacteroidota</taxon>
        <taxon>Flavobacteriia</taxon>
        <taxon>Flavobacteriales</taxon>
        <taxon>Flavobacteriaceae</taxon>
        <taxon>Flavobacterium</taxon>
    </lineage>
</organism>
<dbReference type="Proteomes" id="UP000030152">
    <property type="component" value="Unassembled WGS sequence"/>
</dbReference>
<dbReference type="SUPFAM" id="SSF53448">
    <property type="entry name" value="Nucleotide-diphospho-sugar transferases"/>
    <property type="match status" value="1"/>
</dbReference>
<accession>A0A0A2M7C7</accession>
<dbReference type="CDD" id="cd04186">
    <property type="entry name" value="GT_2_like_c"/>
    <property type="match status" value="1"/>
</dbReference>
<dbReference type="eggNOG" id="COG1216">
    <property type="taxonomic scope" value="Bacteria"/>
</dbReference>
<dbReference type="PANTHER" id="PTHR43179">
    <property type="entry name" value="RHAMNOSYLTRANSFERASE WBBL"/>
    <property type="match status" value="1"/>
</dbReference>
<reference evidence="5 6" key="1">
    <citation type="submission" date="2013-09" db="EMBL/GenBank/DDBJ databases">
        <authorList>
            <person name="Zeng Z."/>
            <person name="Chen C."/>
        </authorList>
    </citation>
    <scope>NUCLEOTIDE SEQUENCE [LARGE SCALE GENOMIC DNA]</scope>
    <source>
        <strain evidence="5 6">WB 3.3-2</strain>
    </source>
</reference>
<dbReference type="AlphaFoldDB" id="A0A0A2M7C7"/>
<feature type="domain" description="Glycosyltransferase 2-like" evidence="4">
    <location>
        <begin position="7"/>
        <end position="131"/>
    </location>
</feature>
<dbReference type="Pfam" id="PF00535">
    <property type="entry name" value="Glycos_transf_2"/>
    <property type="match status" value="1"/>
</dbReference>
<evidence type="ECO:0000256" key="1">
    <source>
        <dbReference type="ARBA" id="ARBA00006739"/>
    </source>
</evidence>
<dbReference type="Gene3D" id="3.90.550.10">
    <property type="entry name" value="Spore Coat Polysaccharide Biosynthesis Protein SpsA, Chain A"/>
    <property type="match status" value="1"/>
</dbReference>
<evidence type="ECO:0000313" key="5">
    <source>
        <dbReference type="EMBL" id="KGO87378.1"/>
    </source>
</evidence>
<keyword evidence="2" id="KW-0328">Glycosyltransferase</keyword>
<dbReference type="PANTHER" id="PTHR43179:SF12">
    <property type="entry name" value="GALACTOFURANOSYLTRANSFERASE GLFT2"/>
    <property type="match status" value="1"/>
</dbReference>
<dbReference type="InterPro" id="IPR001173">
    <property type="entry name" value="Glyco_trans_2-like"/>
</dbReference>
<dbReference type="STRING" id="1121895.GCA_000378485_02298"/>
<evidence type="ECO:0000256" key="3">
    <source>
        <dbReference type="ARBA" id="ARBA00022679"/>
    </source>
</evidence>
<dbReference type="OrthoDB" id="9771846at2"/>
<dbReference type="InterPro" id="IPR029044">
    <property type="entry name" value="Nucleotide-diphossugar_trans"/>
</dbReference>
<name>A0A0A2M7C7_9FLAO</name>
<proteinExistence type="inferred from homology"/>
<protein>
    <submittedName>
        <fullName evidence="5">Glycosyl transferase</fullName>
    </submittedName>
</protein>
<keyword evidence="6" id="KW-1185">Reference proteome</keyword>
<comment type="similarity">
    <text evidence="1">Belongs to the glycosyltransferase 2 family.</text>
</comment>
<evidence type="ECO:0000256" key="2">
    <source>
        <dbReference type="ARBA" id="ARBA00022676"/>
    </source>
</evidence>
<keyword evidence="3 5" id="KW-0808">Transferase</keyword>
<sequence length="290" mass="32979">MDKKIFVIIVTYNGARWIDKNIPSLLDSAYPVRIIVVDNKSTDNTLELLNRYPELDIIKSETNLGFGKANNIGMQRALDLGADYLFLLNQDAWVFENTISSLVSKMQKYPDLGLLSPLHYSADVNDLDQSFATYYSRKTKDLDKSTAVAPFVNAAAWMLSRNCVEMVGFFEPFFGHYGEDRNYCDRVSYHKFLIGIDADAKIVHDRVITRNFNKDITQSKFKILASLLNPNHGLFKAYVSGLKEVLGLPKYFSKFYGLGKAFSLLIKLCGYYVRQLFNIGQIIAARKKSL</sequence>
<comment type="caution">
    <text evidence="5">The sequence shown here is derived from an EMBL/GenBank/DDBJ whole genome shotgun (WGS) entry which is preliminary data.</text>
</comment>
<evidence type="ECO:0000259" key="4">
    <source>
        <dbReference type="Pfam" id="PF00535"/>
    </source>
</evidence>
<evidence type="ECO:0000313" key="6">
    <source>
        <dbReference type="Proteomes" id="UP000030152"/>
    </source>
</evidence>